<name>A0A1Q5SYG1_9BACL</name>
<protein>
    <submittedName>
        <fullName evidence="1">Uncharacterized protein</fullName>
    </submittedName>
</protein>
<dbReference type="Proteomes" id="UP000186030">
    <property type="component" value="Unassembled WGS sequence"/>
</dbReference>
<organism evidence="1 2">
    <name type="scientific">Geobacillus proteiniphilus</name>
    <dbReference type="NCBI Taxonomy" id="860353"/>
    <lineage>
        <taxon>Bacteria</taxon>
        <taxon>Bacillati</taxon>
        <taxon>Bacillota</taxon>
        <taxon>Bacilli</taxon>
        <taxon>Bacillales</taxon>
        <taxon>Anoxybacillaceae</taxon>
        <taxon>Geobacillus</taxon>
    </lineage>
</organism>
<comment type="caution">
    <text evidence="1">The sequence shown here is derived from an EMBL/GenBank/DDBJ whole genome shotgun (WGS) entry which is preliminary data.</text>
</comment>
<dbReference type="AlphaFoldDB" id="A0A1Q5SYG1"/>
<gene>
    <name evidence="1" type="ORF">BRO54_2120</name>
</gene>
<evidence type="ECO:0000313" key="2">
    <source>
        <dbReference type="Proteomes" id="UP000186030"/>
    </source>
</evidence>
<proteinExistence type="predicted"/>
<evidence type="ECO:0000313" key="1">
    <source>
        <dbReference type="EMBL" id="OKO93057.1"/>
    </source>
</evidence>
<dbReference type="EMBL" id="MQMG01000025">
    <property type="protein sequence ID" value="OKO93057.1"/>
    <property type="molecule type" value="Genomic_DNA"/>
</dbReference>
<reference evidence="2" key="2">
    <citation type="submission" date="2017-01" db="EMBL/GenBank/DDBJ databases">
        <title>Genome sequencing and annotation of Geobacillus sp. 1017, a Hydrocarbon-Oxidizing Thermophilic Bacterium Isolated from a Heavy Oil Reservoir (China).</title>
        <authorList>
            <person name="Kadnikov V.V."/>
            <person name="Mardanov A.V."/>
            <person name="Poltaraus A.B."/>
            <person name="Sokolova D.S."/>
            <person name="Semenova E.M."/>
            <person name="Ravin N.V."/>
            <person name="Tourova T.P."/>
            <person name="Nazina T.N."/>
        </authorList>
    </citation>
    <scope>NUCLEOTIDE SEQUENCE [LARGE SCALE GENOMIC DNA]</scope>
    <source>
        <strain evidence="2">1017</strain>
    </source>
</reference>
<sequence length="68" mass="7389">MKGAVSLLFALGAEISYGGKEPHGGGSLALWGRRLIVVHFLREVGDFGDGQPDSLCCFRHQEHHSGRK</sequence>
<reference evidence="1 2" key="1">
    <citation type="submission" date="2016-11" db="EMBL/GenBank/DDBJ databases">
        <authorList>
            <person name="Kadnikov V."/>
            <person name="Nazina T."/>
        </authorList>
    </citation>
    <scope>NUCLEOTIDE SEQUENCE [LARGE SCALE GENOMIC DNA]</scope>
    <source>
        <strain evidence="1 2">1017</strain>
    </source>
</reference>
<accession>A0A1Q5SYG1</accession>